<dbReference type="KEGG" id="dre:101884100"/>
<keyword evidence="1" id="KW-1185">Reference proteome</keyword>
<evidence type="ECO:0000313" key="2">
    <source>
        <dbReference type="RefSeq" id="XP_009302539.1"/>
    </source>
</evidence>
<dbReference type="Proteomes" id="UP000000437">
    <property type="component" value="Chromosome 8"/>
</dbReference>
<dbReference type="RefSeq" id="XP_009302539.1">
    <property type="nucleotide sequence ID" value="XM_009304264.5"/>
</dbReference>
<evidence type="ECO:0000313" key="1">
    <source>
        <dbReference type="Proteomes" id="UP000000437"/>
    </source>
</evidence>
<accession>A0A8M3B297</accession>
<dbReference type="GeneID" id="101884100"/>
<dbReference type="AlphaFoldDB" id="A0A8M3B297"/>
<protein>
    <submittedName>
        <fullName evidence="2">Uncharacterized protein</fullName>
    </submittedName>
</protein>
<organism evidence="1 2">
    <name type="scientific">Danio rerio</name>
    <name type="common">Zebrafish</name>
    <name type="synonym">Brachydanio rerio</name>
    <dbReference type="NCBI Taxonomy" id="7955"/>
    <lineage>
        <taxon>Eukaryota</taxon>
        <taxon>Metazoa</taxon>
        <taxon>Chordata</taxon>
        <taxon>Craniata</taxon>
        <taxon>Vertebrata</taxon>
        <taxon>Euteleostomi</taxon>
        <taxon>Actinopterygii</taxon>
        <taxon>Neopterygii</taxon>
        <taxon>Teleostei</taxon>
        <taxon>Ostariophysi</taxon>
        <taxon>Cypriniformes</taxon>
        <taxon>Danionidae</taxon>
        <taxon>Danioninae</taxon>
        <taxon>Danio</taxon>
    </lineage>
</organism>
<name>A0A8M3B297_DANRE</name>
<dbReference type="OrthoDB" id="8899248at2759"/>
<proteinExistence type="predicted"/>
<sequence length="1367" mass="164185">MYSVSDGASCSEYARRDTRPSDAIALRCCDAAAKHKCVQWKTPKRDFTKDSSLSAISKTASQQTGFNSADIAYKPHMEAFAFQRQDEKLSSCTFHELLQSSWMSANLHCSMLHFNTTEHAISFMERQAPNLSTSAVSALTIPAKSEKCSYIPGDITRQRKNELFLCCNTRFGCSQMQREPTPNKTGRSVDFVRDTRPDGNKCAFDKVTKIYTLEQKDRLSQILPLVIPEEDIKNRMQTKQKVSQRRARKHRQASDDGLGLTFWQQCSPGVKCKAVGATEAQKSAQLVVAPEAYDDLGEKKIEERCDDLCRLHLQLRCLRMWCKRLRLLSQACCHDRRRILNKALYVLRLSVKMRWAQTDAVDRRRSAFLLSQSFYQWKNHYDCRHFHSERKTDDLRKRLIQPSRPLLVMSTCSTWWSRHMLRTAMIHNHLSVLYKHWLLWRQRCLKRITMRQQEKWACLWWDRRLQSKALTLWITSWKRDELATHQYSTHLLALAWTKWKFRTSQKKLEKLMQSIQMSNLLYFFHHWQKRAESCKRERENQFVLTRRTLHSWHCYVHETKLTRLSLRASWELSRRMLAETFRKWRHVAVRMQDTRRFLEKVRHLQDKGRMQTAFTMWCQSTRKREELRKLQESLLRAQLSRCLSAWRAVVQRRASLQRYYHHRETQTLKTSFQQWRLSLQLHGLLKDFHIHRFHTRHTNTDKPLITGRMMDVFKRKAYTSAEDLSAMFLLHNTLHKWAEILQKQQLAKLAEERVIQKTVLLEWYRHTQADFSDKVLLFKAKLAPRPPSSTGLSCCDSQMSCIEPQALLLKALGRMMHPELCLAFSKWRSVVCANRDMRRQADLCLNSRRCEEMAGVFRAWRAHTLMNGRAFHHWERSVLFHFFILWKGMVQQRCRTHMLEQNAVFTHDINLLRRCFSTWTRLAVGSHCEQLKCVLQQMERRTDTHRLNLSFSTWVMRVNQQKTSRGFYIHTLQSRCFSQWLHEFRHRSELLCLSRELEEVGIQRLQWRTFCLWQLKLTRVQTHMQHISSLWKNTRHLRLHLRVWRQRVIQRKKARVAVHLWKQHISQARRQRDITREMKNLFLHWRAAFRQSVRSRDHYTQTQESRVLLAWHRHTVSAQRLRYREAWFQYSSEMRLQAAVFMQWRTALISSQQRKHSMESQLICESRIRESAFHRWKTAATERRAMKAFNNRFLHKWFNRWKHRKDLLNVADTLCLKTRRHEARLAFRTWSLWAKDCKAQRQMREAVSLWLDGRAVSRTFHHWLRVYQQYQKASRHRQMQLSHRALDKGVHGLIYLYWSSWKNQTEASLLYTQRFQHCVLQKSWLTWRKRHIRNRVSADYSDNFNSTLLAKVLHVWWLRAHGSDFEP</sequence>
<gene>
    <name evidence="2" type="primary">LOC101884100</name>
</gene>
<reference evidence="2" key="1">
    <citation type="submission" date="2025-08" db="UniProtKB">
        <authorList>
            <consortium name="RefSeq"/>
        </authorList>
    </citation>
    <scope>IDENTIFICATION</scope>
    <source>
        <strain evidence="2">Tuebingen</strain>
        <tissue evidence="2">Fibroblasts and whole tissue</tissue>
    </source>
</reference>